<evidence type="ECO:0000259" key="1">
    <source>
        <dbReference type="Pfam" id="PF01636"/>
    </source>
</evidence>
<dbReference type="SUPFAM" id="SSF56112">
    <property type="entry name" value="Protein kinase-like (PK-like)"/>
    <property type="match status" value="1"/>
</dbReference>
<comment type="caution">
    <text evidence="2">The sequence shown here is derived from an EMBL/GenBank/DDBJ whole genome shotgun (WGS) entry which is preliminary data.</text>
</comment>
<reference evidence="2 3" key="1">
    <citation type="journal article" date="2019" name="Microb. Cell Fact.">
        <title>Exploring novel herbicidin analogues by transcriptional regulator overexpression and MS/MS molecular networking.</title>
        <authorList>
            <person name="Shi Y."/>
            <person name="Gu R."/>
            <person name="Li Y."/>
            <person name="Wang X."/>
            <person name="Ren W."/>
            <person name="Li X."/>
            <person name="Wang L."/>
            <person name="Xie Y."/>
            <person name="Hong B."/>
        </authorList>
    </citation>
    <scope>NUCLEOTIDE SEQUENCE [LARGE SCALE GENOMIC DNA]</scope>
    <source>
        <strain evidence="2 3">US-43</strain>
    </source>
</reference>
<protein>
    <submittedName>
        <fullName evidence="2">Phosphotransferase</fullName>
    </submittedName>
</protein>
<evidence type="ECO:0000313" key="3">
    <source>
        <dbReference type="Proteomes" id="UP000327000"/>
    </source>
</evidence>
<proteinExistence type="predicted"/>
<dbReference type="InterPro" id="IPR002575">
    <property type="entry name" value="Aminoglycoside_PTrfase"/>
</dbReference>
<keyword evidence="2" id="KW-0808">Transferase</keyword>
<dbReference type="EMBL" id="VOKX01000016">
    <property type="protein sequence ID" value="KAB7847294.1"/>
    <property type="molecule type" value="Genomic_DNA"/>
</dbReference>
<gene>
    <name evidence="2" type="ORF">FRZ00_11355</name>
</gene>
<dbReference type="Proteomes" id="UP000327000">
    <property type="component" value="Unassembled WGS sequence"/>
</dbReference>
<dbReference type="Pfam" id="PF01636">
    <property type="entry name" value="APH"/>
    <property type="match status" value="1"/>
</dbReference>
<name>A0A5N5WA10_STRMB</name>
<dbReference type="GO" id="GO:0016740">
    <property type="term" value="F:transferase activity"/>
    <property type="evidence" value="ECO:0007669"/>
    <property type="project" value="UniProtKB-KW"/>
</dbReference>
<dbReference type="OrthoDB" id="5171766at2"/>
<dbReference type="RefSeq" id="WP_152263325.1">
    <property type="nucleotide sequence ID" value="NZ_JBFADJ010000026.1"/>
</dbReference>
<keyword evidence="3" id="KW-1185">Reference proteome</keyword>
<dbReference type="InterPro" id="IPR011009">
    <property type="entry name" value="Kinase-like_dom_sf"/>
</dbReference>
<dbReference type="Gene3D" id="3.90.1200.10">
    <property type="match status" value="1"/>
</dbReference>
<evidence type="ECO:0000313" key="2">
    <source>
        <dbReference type="EMBL" id="KAB7847294.1"/>
    </source>
</evidence>
<organism evidence="2 3">
    <name type="scientific">Streptomyces mobaraensis</name>
    <name type="common">Streptoverticillium mobaraense</name>
    <dbReference type="NCBI Taxonomy" id="35621"/>
    <lineage>
        <taxon>Bacteria</taxon>
        <taxon>Bacillati</taxon>
        <taxon>Actinomycetota</taxon>
        <taxon>Actinomycetes</taxon>
        <taxon>Kitasatosporales</taxon>
        <taxon>Streptomycetaceae</taxon>
        <taxon>Streptomyces</taxon>
    </lineage>
</organism>
<dbReference type="AlphaFoldDB" id="A0A5N5WA10"/>
<feature type="domain" description="Aminoglycoside phosphotransferase" evidence="1">
    <location>
        <begin position="43"/>
        <end position="242"/>
    </location>
</feature>
<accession>A0A5N5WA10</accession>
<sequence length="292" mass="32680">MTGRGEDVDEGLLAIAEAALPGQRWHGARVLRHPSHDVLLLPGTAAVRVARTPSAAAVLPRQAELLRRLARLDLPFKVPGPLSEVVTVQGRTGVALSWVYGWPTPRPYGHERGRLLSFRPERFSELLGVLSEVDCGPLQDVLGVPHEGVGGHGWGELMLGEVIPRLPWTRRREARRRIGQAQGLPVPEPRLVHGKLDADNLLWDGRRRLVGVLGWDRAQLFDPALDTAWLFGQQWDPRRAGADREQMRRIRIWVRTLGLEPLARAILDHESEEHLAYEVGKTVAWLDQTTGW</sequence>